<dbReference type="Gene3D" id="3.40.1620.60">
    <property type="match status" value="1"/>
</dbReference>
<feature type="disulfide bond" evidence="16">
    <location>
        <begin position="552"/>
        <end position="585"/>
    </location>
</feature>
<keyword evidence="11" id="KW-0865">Zymogen</keyword>
<keyword evidence="7" id="KW-0677">Repeat</keyword>
<keyword evidence="5 15" id="KW-0479">Metal-binding</keyword>
<keyword evidence="15" id="KW-0106">Calcium</keyword>
<dbReference type="Proteomes" id="UP000189705">
    <property type="component" value="Unplaced"/>
</dbReference>
<dbReference type="InterPro" id="IPR045371">
    <property type="entry name" value="ADAMTS_CR_3"/>
</dbReference>
<keyword evidence="10 22" id="KW-0482">Metalloprotease</keyword>
<dbReference type="FunFam" id="3.40.1620.60:FF:000001">
    <property type="entry name" value="A disintegrin and metalloproteinase with thrombospondin motifs 3"/>
    <property type="match status" value="1"/>
</dbReference>
<protein>
    <submittedName>
        <fullName evidence="22">A disintegrin and metalloproteinase with thrombospondin motifs 3</fullName>
    </submittedName>
</protein>
<dbReference type="SUPFAM" id="SSF82895">
    <property type="entry name" value="TSP-1 type 1 repeat"/>
    <property type="match status" value="4"/>
</dbReference>
<evidence type="ECO:0000256" key="5">
    <source>
        <dbReference type="ARBA" id="ARBA00022723"/>
    </source>
</evidence>
<keyword evidence="12 16" id="KW-1015">Disulfide bond</keyword>
<dbReference type="Gene3D" id="2.60.120.830">
    <property type="match status" value="1"/>
</dbReference>
<dbReference type="FunFam" id="2.60.120.830:FF:000001">
    <property type="entry name" value="A disintegrin and metalloproteinase with thrombospondin motifs 1"/>
    <property type="match status" value="1"/>
</dbReference>
<keyword evidence="2" id="KW-0964">Secreted</keyword>
<evidence type="ECO:0000259" key="20">
    <source>
        <dbReference type="PROSITE" id="PS50900"/>
    </source>
</evidence>
<evidence type="ECO:0000256" key="3">
    <source>
        <dbReference type="ARBA" id="ARBA00022530"/>
    </source>
</evidence>
<dbReference type="InterPro" id="IPR013273">
    <property type="entry name" value="ADAMTS/ADAMTS-like"/>
</dbReference>
<evidence type="ECO:0000256" key="17">
    <source>
        <dbReference type="PROSITE-ProRule" id="PRU00276"/>
    </source>
</evidence>
<evidence type="ECO:0000256" key="15">
    <source>
        <dbReference type="PIRSR" id="PIRSR613273-2"/>
    </source>
</evidence>
<dbReference type="FunFam" id="2.20.100.10:FF:000006">
    <property type="entry name" value="A disintegrin and metalloproteinase with thrombospondin motifs 1"/>
    <property type="match status" value="1"/>
</dbReference>
<dbReference type="Pfam" id="PF19236">
    <property type="entry name" value="ADAMTS_CR_3"/>
    <property type="match status" value="1"/>
</dbReference>
<dbReference type="GO" id="GO:0046872">
    <property type="term" value="F:metal ion binding"/>
    <property type="evidence" value="ECO:0007669"/>
    <property type="project" value="UniProtKB-KW"/>
</dbReference>
<dbReference type="STRING" id="38654.A0A3Q0G275"/>
<feature type="disulfide bond" evidence="16">
    <location>
        <begin position="628"/>
        <end position="640"/>
    </location>
</feature>
<keyword evidence="4" id="KW-0645">Protease</keyword>
<dbReference type="SUPFAM" id="SSF55486">
    <property type="entry name" value="Metalloproteases ('zincins'), catalytic domain"/>
    <property type="match status" value="1"/>
</dbReference>
<evidence type="ECO:0000256" key="4">
    <source>
        <dbReference type="ARBA" id="ARBA00022670"/>
    </source>
</evidence>
<dbReference type="InParanoid" id="A0A3Q0G275"/>
<dbReference type="GO" id="GO:0030198">
    <property type="term" value="P:extracellular matrix organization"/>
    <property type="evidence" value="ECO:0007669"/>
    <property type="project" value="InterPro"/>
</dbReference>
<dbReference type="GO" id="GO:0031012">
    <property type="term" value="C:extracellular matrix"/>
    <property type="evidence" value="ECO:0007669"/>
    <property type="project" value="TreeGrafter"/>
</dbReference>
<dbReference type="PROSITE" id="PS50215">
    <property type="entry name" value="ADAM_MEPRO"/>
    <property type="match status" value="1"/>
</dbReference>
<feature type="binding site" evidence="15 17">
    <location>
        <position position="458"/>
    </location>
    <ligand>
        <name>Zn(2+)</name>
        <dbReference type="ChEBI" id="CHEBI:29105"/>
        <note>catalytic</note>
    </ligand>
</feature>
<keyword evidence="13" id="KW-0325">Glycoprotein</keyword>
<dbReference type="InterPro" id="IPR000884">
    <property type="entry name" value="TSP1_rpt"/>
</dbReference>
<evidence type="ECO:0000256" key="8">
    <source>
        <dbReference type="ARBA" id="ARBA00022801"/>
    </source>
</evidence>
<dbReference type="Gene3D" id="2.20.100.10">
    <property type="entry name" value="Thrombospondin type-1 (TSP1) repeat"/>
    <property type="match status" value="4"/>
</dbReference>
<feature type="binding site" evidence="15">
    <location>
        <position position="309"/>
    </location>
    <ligand>
        <name>Ca(2+)</name>
        <dbReference type="ChEBI" id="CHEBI:29108"/>
        <label>1</label>
    </ligand>
</feature>
<dbReference type="AlphaFoldDB" id="A0A3Q0G275"/>
<dbReference type="GeneID" id="102381376"/>
<dbReference type="Pfam" id="PF19030">
    <property type="entry name" value="TSP1_ADAMTS"/>
    <property type="match status" value="3"/>
</dbReference>
<dbReference type="InterPro" id="IPR010909">
    <property type="entry name" value="PLAC"/>
</dbReference>
<feature type="compositionally biased region" description="Polar residues" evidence="18">
    <location>
        <begin position="1183"/>
        <end position="1193"/>
    </location>
</feature>
<feature type="binding site" evidence="15">
    <location>
        <position position="508"/>
    </location>
    <ligand>
        <name>Ca(2+)</name>
        <dbReference type="ChEBI" id="CHEBI:29108"/>
        <label>1</label>
    </ligand>
</feature>
<dbReference type="Pfam" id="PF05986">
    <property type="entry name" value="ADAMTS_spacer1"/>
    <property type="match status" value="1"/>
</dbReference>
<dbReference type="SMART" id="SM00209">
    <property type="entry name" value="TSP1"/>
    <property type="match status" value="4"/>
</dbReference>
<feature type="disulfide bond" evidence="16">
    <location>
        <begin position="383"/>
        <end position="432"/>
    </location>
</feature>
<dbReference type="Pfam" id="PF01562">
    <property type="entry name" value="Pep_M12B_propep"/>
    <property type="match status" value="1"/>
</dbReference>
<dbReference type="KEGG" id="asn:102381376"/>
<dbReference type="CTD" id="9508"/>
<evidence type="ECO:0000313" key="22">
    <source>
        <dbReference type="RefSeq" id="XP_025053856.1"/>
    </source>
</evidence>
<feature type="disulfide bond" evidence="16">
    <location>
        <begin position="465"/>
        <end position="491"/>
    </location>
</feature>
<feature type="compositionally biased region" description="Basic and acidic residues" evidence="18">
    <location>
        <begin position="1241"/>
        <end position="1250"/>
    </location>
</feature>
<keyword evidence="6" id="KW-0732">Signal</keyword>
<accession>A0A3Q0G275</accession>
<feature type="binding site" evidence="15">
    <location>
        <position position="309"/>
    </location>
    <ligand>
        <name>Ca(2+)</name>
        <dbReference type="ChEBI" id="CHEBI:29108"/>
        <label>2</label>
    </ligand>
</feature>
<feature type="binding site" evidence="15">
    <location>
        <position position="505"/>
    </location>
    <ligand>
        <name>Ca(2+)</name>
        <dbReference type="ChEBI" id="CHEBI:29108"/>
        <label>1</label>
    </ligand>
</feature>
<proteinExistence type="predicted"/>
<feature type="disulfide bond" evidence="16">
    <location>
        <begin position="617"/>
        <end position="655"/>
    </location>
</feature>
<feature type="binding site" evidence="15">
    <location>
        <position position="401"/>
    </location>
    <ligand>
        <name>Ca(2+)</name>
        <dbReference type="ChEBI" id="CHEBI:29108"/>
        <label>1</label>
    </ligand>
</feature>
<comment type="subcellular location">
    <subcellularLocation>
        <location evidence="1">Secreted</location>
        <location evidence="1">Extracellular space</location>
        <location evidence="1">Extracellular matrix</location>
    </subcellularLocation>
</comment>
<comment type="caution">
    <text evidence="17">Lacks conserved residue(s) required for the propagation of feature annotation.</text>
</comment>
<feature type="disulfide bond" evidence="16">
    <location>
        <begin position="426"/>
        <end position="505"/>
    </location>
</feature>
<dbReference type="PROSITE" id="PS50092">
    <property type="entry name" value="TSP1"/>
    <property type="match status" value="4"/>
</dbReference>
<dbReference type="InterPro" id="IPR002870">
    <property type="entry name" value="Peptidase_M12B_N"/>
</dbReference>
<dbReference type="InterPro" id="IPR050439">
    <property type="entry name" value="ADAMTS_ADAMTS-like"/>
</dbReference>
<dbReference type="FunFam" id="2.20.100.10:FF:000011">
    <property type="entry name" value="A disintegrin and metalloproteinase with thrombospondin motifs 3"/>
    <property type="match status" value="1"/>
</dbReference>
<dbReference type="InterPro" id="IPR041645">
    <property type="entry name" value="ADAMTS_CR_2"/>
</dbReference>
<dbReference type="PANTHER" id="PTHR13723">
    <property type="entry name" value="ADAMTS A DISINTEGRIN AND METALLOPROTEASE WITH THROMBOSPONDIN MOTIFS PROTEASE"/>
    <property type="match status" value="1"/>
</dbReference>
<evidence type="ECO:0000256" key="11">
    <source>
        <dbReference type="ARBA" id="ARBA00023145"/>
    </source>
</evidence>
<keyword evidence="3" id="KW-0272">Extracellular matrix</keyword>
<feature type="active site" evidence="14 17">
    <location>
        <position position="449"/>
    </location>
</feature>
<dbReference type="GO" id="GO:0006508">
    <property type="term" value="P:proteolysis"/>
    <property type="evidence" value="ECO:0007669"/>
    <property type="project" value="UniProtKB-KW"/>
</dbReference>
<evidence type="ECO:0000256" key="10">
    <source>
        <dbReference type="ARBA" id="ARBA00023049"/>
    </source>
</evidence>
<dbReference type="FunFam" id="2.20.100.10:FF:000022">
    <property type="entry name" value="A disintegrin and metalloproteinase with thrombospondin motifs 3"/>
    <property type="match status" value="1"/>
</dbReference>
<feature type="domain" description="PLAC" evidence="20">
    <location>
        <begin position="1061"/>
        <end position="1104"/>
    </location>
</feature>
<keyword evidence="9 15" id="KW-0862">Zinc</keyword>
<gene>
    <name evidence="22" type="primary">ADAMTS3</name>
</gene>
<evidence type="ECO:0000256" key="13">
    <source>
        <dbReference type="ARBA" id="ARBA00023180"/>
    </source>
</evidence>
<evidence type="ECO:0000256" key="2">
    <source>
        <dbReference type="ARBA" id="ARBA00022525"/>
    </source>
</evidence>
<dbReference type="InterPro" id="IPR010294">
    <property type="entry name" value="ADAMTS_spacer1"/>
</dbReference>
<dbReference type="FunFam" id="3.40.390.10:FF:000008">
    <property type="entry name" value="A disintegrin and metalloproteinase with thrombospondin motifs 3"/>
    <property type="match status" value="1"/>
</dbReference>
<evidence type="ECO:0000256" key="7">
    <source>
        <dbReference type="ARBA" id="ARBA00022737"/>
    </source>
</evidence>
<evidence type="ECO:0000256" key="18">
    <source>
        <dbReference type="SAM" id="MobiDB-lite"/>
    </source>
</evidence>
<feature type="compositionally biased region" description="Polar residues" evidence="18">
    <location>
        <begin position="1226"/>
        <end position="1238"/>
    </location>
</feature>
<evidence type="ECO:0000256" key="16">
    <source>
        <dbReference type="PIRSR" id="PIRSR613273-3"/>
    </source>
</evidence>
<sequence length="1260" mass="142046">MVEEVVQRKRNHSMLFIHVGTNYMGRSNPDRVMSDYKALRAGLKGSGAQWWGWHQSVGCPCSAVSLPFAPSLVGKEGRKVQTDLPKHRARPYGLVIPVSTDAAGSYLSNVLSASHQRRSTRDVSQIPKQLYFNVTAFGREFHLRLRPNTHLVAPKAVVEWYEDSVETGNGTDAGNTNQSRTATEKLWKREPLWTNCAYIGDIADIPGASVAISNCDGLAGMIRTDKDEYFIEPLEKGKQMEEEKGRIHVVYRRSAVTQDSTDVLQDFQTEESLLGGLSGLDSTYSNVEHQLNESLRRRRHAGHNDYNIEVLLGVDDSVVRFHGKEHVQNYLLTLMNIVNEIYHDESLGVHINVVLVRMIMLGYAKSISLIERGNPSRSLENVCRWAYQQQKSDPNHSEHHDHAIFLTRQDFGPAGMQGYAPVTGMCHPVRSCTLNHEDGFSSAFVVAHETGHVLGMEHDGQGNRCGDETAMGSVMAPLVQAAFHRYHWSRCSGQELKRYIHSYDCLLDDPFEHDWPKLPELPGINYSMDEQCRFDFGVGYKMCTAFRTFDPCKQLWCSHPDNPYFCKTKKGPPLDGTECAPGKWCYKGHCMWKNANQLKQDGNWGPWTKFGSCSRTCGTGVRFRTRQCNNPMPVNGGQDCAGVNFEYQLCNTEECPKHFEDFRAQQCQQRNSHFEYQNSKHHWLPYEHPDSNKRCHLYCRSKETGDVAYVKQLAHDGTRCSYKDPYSICVRGECVKVGCDKEIGSNKVEDKCGVCGGDNSHCRTVKGTFTRTPKKFGYLKMFDIPHGARHVFIQEDEASPHILAIKNQATGHYILNGKGEEAKSRSFIDLGVEWEYNIEDDIETLHTDGPLHDAVIVLIIPQENDTRSSLTYKYIIHEDSVPMINSNNVLQEEIDTFEWALKSWSQCSKPCGGGFQYTKYGCRRKSDNKMVHRSFCEASKKPKPIRRMCNLQECTQPLWVAEDWEYCTKTCGSSGYQIRTVRCIQPLHDGANRSIHFKYCSGDRPESRRPCNRILCPAQWKAGPWSECSVTCGEGTETRQIICRAGDQCNGEKPESTRVCKLAPCNDEPCLGDKSIFCQMEVLARYCSIPGYNKLCCDSCSKRSSTLPPPYLTEAAGIEEEVMFDASDLPRTLMMPTSLVPHHSEFTPEKRSSLGRMPFLEEDIDIHISPSYSKPKGVESPQRRVNQAGSKTSKLIATPYQPPIKIGNLGSYNASALAAVVPGVADSNTSVGTLPPSRTSRKNEKPVDKKRLLRPPTLER</sequence>
<dbReference type="PANTHER" id="PTHR13723:SF158">
    <property type="entry name" value="A DISINTEGRIN AND METALLOPROTEINASE WITH THROMBOSPONDIN MOTIFS 3"/>
    <property type="match status" value="1"/>
</dbReference>
<feature type="binding site" evidence="15 17">
    <location>
        <position position="452"/>
    </location>
    <ligand>
        <name>Zn(2+)</name>
        <dbReference type="ChEBI" id="CHEBI:29105"/>
        <note>catalytic</note>
    </ligand>
</feature>
<feature type="disulfide bond" evidence="16">
    <location>
        <begin position="543"/>
        <end position="566"/>
    </location>
</feature>
<dbReference type="Pfam" id="PF00090">
    <property type="entry name" value="TSP_1"/>
    <property type="match status" value="1"/>
</dbReference>
<name>A0A3Q0G275_ALLSI</name>
<feature type="binding site" evidence="15">
    <location>
        <position position="508"/>
    </location>
    <ligand>
        <name>Ca(2+)</name>
        <dbReference type="ChEBI" id="CHEBI:29108"/>
        <label>2</label>
    </ligand>
</feature>
<evidence type="ECO:0000256" key="14">
    <source>
        <dbReference type="PIRSR" id="PIRSR613273-1"/>
    </source>
</evidence>
<feature type="disulfide bond" evidence="16">
    <location>
        <begin position="613"/>
        <end position="650"/>
    </location>
</feature>
<dbReference type="RefSeq" id="XP_025053856.1">
    <property type="nucleotide sequence ID" value="XM_025198071.1"/>
</dbReference>
<dbReference type="Pfam" id="PF01421">
    <property type="entry name" value="Reprolysin"/>
    <property type="match status" value="1"/>
</dbReference>
<dbReference type="InterPro" id="IPR024079">
    <property type="entry name" value="MetalloPept_cat_dom_sf"/>
</dbReference>
<feature type="disulfide bond" evidence="16">
    <location>
        <begin position="532"/>
        <end position="557"/>
    </location>
</feature>
<dbReference type="PRINTS" id="PR01857">
    <property type="entry name" value="ADAMTSFAMILY"/>
</dbReference>
<dbReference type="InterPro" id="IPR001590">
    <property type="entry name" value="Peptidase_M12B"/>
</dbReference>
<evidence type="ECO:0000313" key="21">
    <source>
        <dbReference type="Proteomes" id="UP000189705"/>
    </source>
</evidence>
<dbReference type="Gene3D" id="3.40.390.10">
    <property type="entry name" value="Collagenase (Catalytic Domain)"/>
    <property type="match status" value="1"/>
</dbReference>
<evidence type="ECO:0000256" key="6">
    <source>
        <dbReference type="ARBA" id="ARBA00022729"/>
    </source>
</evidence>
<feature type="binding site" evidence="15 17">
    <location>
        <position position="448"/>
    </location>
    <ligand>
        <name>Zn(2+)</name>
        <dbReference type="ChEBI" id="CHEBI:29105"/>
        <note>catalytic</note>
    </ligand>
</feature>
<feature type="region of interest" description="Disordered" evidence="18">
    <location>
        <begin position="1225"/>
        <end position="1260"/>
    </location>
</feature>
<reference evidence="22" key="1">
    <citation type="submission" date="2025-08" db="UniProtKB">
        <authorList>
            <consortium name="RefSeq"/>
        </authorList>
    </citation>
    <scope>IDENTIFICATION</scope>
</reference>
<evidence type="ECO:0000259" key="19">
    <source>
        <dbReference type="PROSITE" id="PS50215"/>
    </source>
</evidence>
<dbReference type="GO" id="GO:0004222">
    <property type="term" value="F:metalloendopeptidase activity"/>
    <property type="evidence" value="ECO:0007669"/>
    <property type="project" value="InterPro"/>
</dbReference>
<evidence type="ECO:0000256" key="12">
    <source>
        <dbReference type="ARBA" id="ARBA00023157"/>
    </source>
</evidence>
<dbReference type="Pfam" id="PF17771">
    <property type="entry name" value="ADAMTS_CR_2"/>
    <property type="match status" value="1"/>
</dbReference>
<feature type="disulfide bond" evidence="16">
    <location>
        <begin position="579"/>
        <end position="590"/>
    </location>
</feature>
<comment type="cofactor">
    <cofactor evidence="15">
        <name>Zn(2+)</name>
        <dbReference type="ChEBI" id="CHEBI:29105"/>
    </cofactor>
    <text evidence="15">Binds 1 zinc ion per subunit.</text>
</comment>
<evidence type="ECO:0000256" key="9">
    <source>
        <dbReference type="ARBA" id="ARBA00022833"/>
    </source>
</evidence>
<feature type="domain" description="Peptidase M12B" evidence="19">
    <location>
        <begin position="306"/>
        <end position="510"/>
    </location>
</feature>
<keyword evidence="21" id="KW-1185">Reference proteome</keyword>
<organism evidence="21 22">
    <name type="scientific">Alligator sinensis</name>
    <name type="common">Chinese alligator</name>
    <dbReference type="NCBI Taxonomy" id="38654"/>
    <lineage>
        <taxon>Eukaryota</taxon>
        <taxon>Metazoa</taxon>
        <taxon>Chordata</taxon>
        <taxon>Craniata</taxon>
        <taxon>Vertebrata</taxon>
        <taxon>Euteleostomi</taxon>
        <taxon>Archelosauria</taxon>
        <taxon>Archosauria</taxon>
        <taxon>Crocodylia</taxon>
        <taxon>Alligatoridae</taxon>
        <taxon>Alligatorinae</taxon>
        <taxon>Alligator</taxon>
    </lineage>
</organism>
<evidence type="ECO:0000256" key="1">
    <source>
        <dbReference type="ARBA" id="ARBA00004498"/>
    </source>
</evidence>
<keyword evidence="8" id="KW-0378">Hydrolase</keyword>
<dbReference type="InterPro" id="IPR036383">
    <property type="entry name" value="TSP1_rpt_sf"/>
</dbReference>
<feature type="region of interest" description="Disordered" evidence="18">
    <location>
        <begin position="1170"/>
        <end position="1193"/>
    </location>
</feature>
<dbReference type="CDD" id="cd04273">
    <property type="entry name" value="ZnMc_ADAMTS_like"/>
    <property type="match status" value="1"/>
</dbReference>
<dbReference type="PROSITE" id="PS50900">
    <property type="entry name" value="PLAC"/>
    <property type="match status" value="1"/>
</dbReference>